<gene>
    <name evidence="4" type="ordered locus">Bfae_04560</name>
</gene>
<keyword evidence="2" id="KW-0804">Transcription</keyword>
<dbReference type="Pfam" id="PF03861">
    <property type="entry name" value="ANTAR"/>
    <property type="match status" value="1"/>
</dbReference>
<dbReference type="Gene3D" id="1.10.10.10">
    <property type="entry name" value="Winged helix-like DNA-binding domain superfamily/Winged helix DNA-binding domain"/>
    <property type="match status" value="1"/>
</dbReference>
<dbReference type="Proteomes" id="UP000001919">
    <property type="component" value="Chromosome"/>
</dbReference>
<reference evidence="4 5" key="1">
    <citation type="journal article" date="2009" name="Stand. Genomic Sci.">
        <title>Complete genome sequence of Brachybacterium faecium type strain (Schefferle 6-10).</title>
        <authorList>
            <person name="Lapidus A."/>
            <person name="Pukall R."/>
            <person name="Labuttii K."/>
            <person name="Copeland A."/>
            <person name="Del Rio T.G."/>
            <person name="Nolan M."/>
            <person name="Chen F."/>
            <person name="Lucas S."/>
            <person name="Tice H."/>
            <person name="Cheng J.F."/>
            <person name="Bruce D."/>
            <person name="Goodwin L."/>
            <person name="Pitluck S."/>
            <person name="Rohde M."/>
            <person name="Goker M."/>
            <person name="Pati A."/>
            <person name="Ivanova N."/>
            <person name="Mavrommatis K."/>
            <person name="Chen A."/>
            <person name="Palaniappan K."/>
            <person name="D'haeseleer P."/>
            <person name="Chain P."/>
            <person name="Bristow J."/>
            <person name="Eisen J.A."/>
            <person name="Markowitz V."/>
            <person name="Hugenholtz P."/>
            <person name="Kyrpides N.C."/>
            <person name="Klenk H.P."/>
        </authorList>
    </citation>
    <scope>NUCLEOTIDE SEQUENCE [LARGE SCALE GENOMIC DNA]</scope>
    <source>
        <strain evidence="5">ATCC 43885 / DSM 4810 / JCM 11609 / LMG 19847 / NBRC 14762 / NCIMB 9860 / 6-10</strain>
    </source>
</reference>
<dbReference type="AlphaFoldDB" id="C7MHB7"/>
<dbReference type="KEGG" id="bfa:Bfae_04560"/>
<dbReference type="PROSITE" id="PS50921">
    <property type="entry name" value="ANTAR"/>
    <property type="match status" value="1"/>
</dbReference>
<name>C7MHB7_BRAFD</name>
<feature type="domain" description="ANTAR" evidence="3">
    <location>
        <begin position="157"/>
        <end position="218"/>
    </location>
</feature>
<dbReference type="SMART" id="SM01012">
    <property type="entry name" value="ANTAR"/>
    <property type="match status" value="1"/>
</dbReference>
<keyword evidence="1" id="KW-0805">Transcription regulation</keyword>
<dbReference type="HOGENOM" id="CLU_074354_0_2_11"/>
<dbReference type="Pfam" id="PF13185">
    <property type="entry name" value="GAF_2"/>
    <property type="match status" value="1"/>
</dbReference>
<dbReference type="GO" id="GO:0003723">
    <property type="term" value="F:RNA binding"/>
    <property type="evidence" value="ECO:0007669"/>
    <property type="project" value="InterPro"/>
</dbReference>
<keyword evidence="5" id="KW-1185">Reference proteome</keyword>
<evidence type="ECO:0000313" key="4">
    <source>
        <dbReference type="EMBL" id="ACU84326.1"/>
    </source>
</evidence>
<dbReference type="SUPFAM" id="SSF55781">
    <property type="entry name" value="GAF domain-like"/>
    <property type="match status" value="1"/>
</dbReference>
<dbReference type="eggNOG" id="COG3707">
    <property type="taxonomic scope" value="Bacteria"/>
</dbReference>
<evidence type="ECO:0000256" key="1">
    <source>
        <dbReference type="ARBA" id="ARBA00023015"/>
    </source>
</evidence>
<dbReference type="OrthoDB" id="3820533at2"/>
<accession>C7MHB7</accession>
<organism evidence="4 5">
    <name type="scientific">Brachybacterium faecium (strain ATCC 43885 / DSM 4810 / JCM 11609 / LMG 19847 / NBRC 14762 / NCIMB 9860 / 6-10)</name>
    <dbReference type="NCBI Taxonomy" id="446465"/>
    <lineage>
        <taxon>Bacteria</taxon>
        <taxon>Bacillati</taxon>
        <taxon>Actinomycetota</taxon>
        <taxon>Actinomycetes</taxon>
        <taxon>Micrococcales</taxon>
        <taxon>Dermabacteraceae</taxon>
        <taxon>Brachybacterium</taxon>
    </lineage>
</organism>
<dbReference type="InterPro" id="IPR005561">
    <property type="entry name" value="ANTAR"/>
</dbReference>
<dbReference type="InterPro" id="IPR029016">
    <property type="entry name" value="GAF-like_dom_sf"/>
</dbReference>
<dbReference type="Gene3D" id="3.30.450.40">
    <property type="match status" value="1"/>
</dbReference>
<evidence type="ECO:0000256" key="2">
    <source>
        <dbReference type="ARBA" id="ARBA00023163"/>
    </source>
</evidence>
<dbReference type="STRING" id="446465.Bfae_04560"/>
<evidence type="ECO:0000259" key="3">
    <source>
        <dbReference type="PROSITE" id="PS50921"/>
    </source>
</evidence>
<dbReference type="PATRIC" id="fig|446465.5.peg.451"/>
<dbReference type="EMBL" id="CP001643">
    <property type="protein sequence ID" value="ACU84326.1"/>
    <property type="molecule type" value="Genomic_DNA"/>
</dbReference>
<proteinExistence type="predicted"/>
<sequence length="232" mass="25546">MLIDLLLRSESTESFLRALTPLLTTRLLGERAEIPAAVTLLRARCPALHAASGPAARALDETGERFPEGPATTALRQQTMVRVGDARIDHRWPDYLAAAADHGILSVLVLPFELGDDAQGVLTLFSTRAHDFGPEMIESTGQPVRQASKVLRLAVRLARYRALEQDLRTALSTRTTIDLAVGILMAQNRCGQDEAVALLRRASQHRNVLLREVASEVVESFSRRPPRVHFDS</sequence>
<dbReference type="InterPro" id="IPR012074">
    <property type="entry name" value="GAF_ANTAR"/>
</dbReference>
<dbReference type="PIRSF" id="PIRSF036625">
    <property type="entry name" value="GAF_ANTAR"/>
    <property type="match status" value="1"/>
</dbReference>
<protein>
    <submittedName>
        <fullName evidence="4">Response regulator with putative antiterminator output domain</fullName>
    </submittedName>
</protein>
<evidence type="ECO:0000313" key="5">
    <source>
        <dbReference type="Proteomes" id="UP000001919"/>
    </source>
</evidence>
<dbReference type="InterPro" id="IPR003018">
    <property type="entry name" value="GAF"/>
</dbReference>
<dbReference type="InterPro" id="IPR036388">
    <property type="entry name" value="WH-like_DNA-bd_sf"/>
</dbReference>